<evidence type="ECO:0000313" key="2">
    <source>
        <dbReference type="Proteomes" id="UP000299102"/>
    </source>
</evidence>
<gene>
    <name evidence="1" type="ORF">EVAR_54208_1</name>
</gene>
<protein>
    <submittedName>
        <fullName evidence="1">Uncharacterized protein</fullName>
    </submittedName>
</protein>
<proteinExistence type="predicted"/>
<dbReference type="Proteomes" id="UP000299102">
    <property type="component" value="Unassembled WGS sequence"/>
</dbReference>
<name>A0A4C1YGZ9_EUMVA</name>
<accession>A0A4C1YGZ9</accession>
<comment type="caution">
    <text evidence="1">The sequence shown here is derived from an EMBL/GenBank/DDBJ whole genome shotgun (WGS) entry which is preliminary data.</text>
</comment>
<keyword evidence="2" id="KW-1185">Reference proteome</keyword>
<organism evidence="1 2">
    <name type="scientific">Eumeta variegata</name>
    <name type="common">Bagworm moth</name>
    <name type="synonym">Eumeta japonica</name>
    <dbReference type="NCBI Taxonomy" id="151549"/>
    <lineage>
        <taxon>Eukaryota</taxon>
        <taxon>Metazoa</taxon>
        <taxon>Ecdysozoa</taxon>
        <taxon>Arthropoda</taxon>
        <taxon>Hexapoda</taxon>
        <taxon>Insecta</taxon>
        <taxon>Pterygota</taxon>
        <taxon>Neoptera</taxon>
        <taxon>Endopterygota</taxon>
        <taxon>Lepidoptera</taxon>
        <taxon>Glossata</taxon>
        <taxon>Ditrysia</taxon>
        <taxon>Tineoidea</taxon>
        <taxon>Psychidae</taxon>
        <taxon>Oiketicinae</taxon>
        <taxon>Eumeta</taxon>
    </lineage>
</organism>
<dbReference type="EMBL" id="BGZK01001191">
    <property type="protein sequence ID" value="GBP73909.1"/>
    <property type="molecule type" value="Genomic_DNA"/>
</dbReference>
<sequence length="73" mass="8366">MINKKYETKKSLNLAEVVGALRLIRDAKSELQVEQPICLTVALSRKFLILGVEYAEASSWLNSSPRRQVFDWL</sequence>
<dbReference type="AlphaFoldDB" id="A0A4C1YGZ9"/>
<reference evidence="1 2" key="1">
    <citation type="journal article" date="2019" name="Commun. Biol.">
        <title>The bagworm genome reveals a unique fibroin gene that provides high tensile strength.</title>
        <authorList>
            <person name="Kono N."/>
            <person name="Nakamura H."/>
            <person name="Ohtoshi R."/>
            <person name="Tomita M."/>
            <person name="Numata K."/>
            <person name="Arakawa K."/>
        </authorList>
    </citation>
    <scope>NUCLEOTIDE SEQUENCE [LARGE SCALE GENOMIC DNA]</scope>
</reference>
<evidence type="ECO:0000313" key="1">
    <source>
        <dbReference type="EMBL" id="GBP73909.1"/>
    </source>
</evidence>